<dbReference type="AlphaFoldDB" id="R7S4F3"/>
<accession>R7S4F3</accession>
<feature type="compositionally biased region" description="Basic residues" evidence="1">
    <location>
        <begin position="533"/>
        <end position="544"/>
    </location>
</feature>
<evidence type="ECO:0000313" key="2">
    <source>
        <dbReference type="EMBL" id="EIN05245.1"/>
    </source>
</evidence>
<feature type="compositionally biased region" description="Basic residues" evidence="1">
    <location>
        <begin position="905"/>
        <end position="919"/>
    </location>
</feature>
<organism evidence="2 3">
    <name type="scientific">Punctularia strigosozonata (strain HHB-11173)</name>
    <name type="common">White-rot fungus</name>
    <dbReference type="NCBI Taxonomy" id="741275"/>
    <lineage>
        <taxon>Eukaryota</taxon>
        <taxon>Fungi</taxon>
        <taxon>Dikarya</taxon>
        <taxon>Basidiomycota</taxon>
        <taxon>Agaricomycotina</taxon>
        <taxon>Agaricomycetes</taxon>
        <taxon>Corticiales</taxon>
        <taxon>Punctulariaceae</taxon>
        <taxon>Punctularia</taxon>
    </lineage>
</organism>
<feature type="compositionally biased region" description="Basic and acidic residues" evidence="1">
    <location>
        <begin position="638"/>
        <end position="655"/>
    </location>
</feature>
<keyword evidence="3" id="KW-1185">Reference proteome</keyword>
<evidence type="ECO:0000313" key="3">
    <source>
        <dbReference type="Proteomes" id="UP000054196"/>
    </source>
</evidence>
<dbReference type="GeneID" id="18879946"/>
<feature type="compositionally biased region" description="Low complexity" evidence="1">
    <location>
        <begin position="496"/>
        <end position="511"/>
    </location>
</feature>
<dbReference type="EMBL" id="JH687551">
    <property type="protein sequence ID" value="EIN05245.1"/>
    <property type="molecule type" value="Genomic_DNA"/>
</dbReference>
<feature type="compositionally biased region" description="Basic residues" evidence="1">
    <location>
        <begin position="932"/>
        <end position="942"/>
    </location>
</feature>
<feature type="compositionally biased region" description="Basic residues" evidence="1">
    <location>
        <begin position="398"/>
        <end position="409"/>
    </location>
</feature>
<dbReference type="OrthoDB" id="2803783at2759"/>
<feature type="compositionally biased region" description="Low complexity" evidence="1">
    <location>
        <begin position="660"/>
        <end position="671"/>
    </location>
</feature>
<feature type="compositionally biased region" description="Basic and acidic residues" evidence="1">
    <location>
        <begin position="439"/>
        <end position="448"/>
    </location>
</feature>
<dbReference type="HOGENOM" id="CLU_311715_0_0_1"/>
<reference evidence="3" key="1">
    <citation type="journal article" date="2012" name="Science">
        <title>The Paleozoic origin of enzymatic lignin decomposition reconstructed from 31 fungal genomes.</title>
        <authorList>
            <person name="Floudas D."/>
            <person name="Binder M."/>
            <person name="Riley R."/>
            <person name="Barry K."/>
            <person name="Blanchette R.A."/>
            <person name="Henrissat B."/>
            <person name="Martinez A.T."/>
            <person name="Otillar R."/>
            <person name="Spatafora J.W."/>
            <person name="Yadav J.S."/>
            <person name="Aerts A."/>
            <person name="Benoit I."/>
            <person name="Boyd A."/>
            <person name="Carlson A."/>
            <person name="Copeland A."/>
            <person name="Coutinho P.M."/>
            <person name="de Vries R.P."/>
            <person name="Ferreira P."/>
            <person name="Findley K."/>
            <person name="Foster B."/>
            <person name="Gaskell J."/>
            <person name="Glotzer D."/>
            <person name="Gorecki P."/>
            <person name="Heitman J."/>
            <person name="Hesse C."/>
            <person name="Hori C."/>
            <person name="Igarashi K."/>
            <person name="Jurgens J.A."/>
            <person name="Kallen N."/>
            <person name="Kersten P."/>
            <person name="Kohler A."/>
            <person name="Kuees U."/>
            <person name="Kumar T.K.A."/>
            <person name="Kuo A."/>
            <person name="LaButti K."/>
            <person name="Larrondo L.F."/>
            <person name="Lindquist E."/>
            <person name="Ling A."/>
            <person name="Lombard V."/>
            <person name="Lucas S."/>
            <person name="Lundell T."/>
            <person name="Martin R."/>
            <person name="McLaughlin D.J."/>
            <person name="Morgenstern I."/>
            <person name="Morin E."/>
            <person name="Murat C."/>
            <person name="Nagy L.G."/>
            <person name="Nolan M."/>
            <person name="Ohm R.A."/>
            <person name="Patyshakuliyeva A."/>
            <person name="Rokas A."/>
            <person name="Ruiz-Duenas F.J."/>
            <person name="Sabat G."/>
            <person name="Salamov A."/>
            <person name="Samejima M."/>
            <person name="Schmutz J."/>
            <person name="Slot J.C."/>
            <person name="St John F."/>
            <person name="Stenlid J."/>
            <person name="Sun H."/>
            <person name="Sun S."/>
            <person name="Syed K."/>
            <person name="Tsang A."/>
            <person name="Wiebenga A."/>
            <person name="Young D."/>
            <person name="Pisabarro A."/>
            <person name="Eastwood D.C."/>
            <person name="Martin F."/>
            <person name="Cullen D."/>
            <person name="Grigoriev I.V."/>
            <person name="Hibbett D.S."/>
        </authorList>
    </citation>
    <scope>NUCLEOTIDE SEQUENCE [LARGE SCALE GENOMIC DNA]</scope>
    <source>
        <strain evidence="3">HHB-11173 SS5</strain>
    </source>
</reference>
<feature type="compositionally biased region" description="Low complexity" evidence="1">
    <location>
        <begin position="421"/>
        <end position="435"/>
    </location>
</feature>
<feature type="compositionally biased region" description="Acidic residues" evidence="1">
    <location>
        <begin position="882"/>
        <end position="901"/>
    </location>
</feature>
<dbReference type="KEGG" id="psq:PUNSTDRAFT_137927"/>
<evidence type="ECO:0000256" key="1">
    <source>
        <dbReference type="SAM" id="MobiDB-lite"/>
    </source>
</evidence>
<feature type="compositionally biased region" description="Low complexity" evidence="1">
    <location>
        <begin position="453"/>
        <end position="482"/>
    </location>
</feature>
<gene>
    <name evidence="2" type="ORF">PUNSTDRAFT_137927</name>
</gene>
<name>R7S4F3_PUNST</name>
<feature type="region of interest" description="Disordered" evidence="1">
    <location>
        <begin position="370"/>
        <end position="671"/>
    </location>
</feature>
<sequence>MSTASDSESTDLTKLATSTNLASLVLDVYEHNGFIIDDMPEYKPGSRWTSAEDREFLDARKSGFLAARRAGKKSPNSIPHFMKRTWDAYWERFPEAIRFTPKELAAVGEDTAAASELQSFNDRRVRRQVQIHQWLLNKCRNDGGSSAATGFDKLKASKPKNLQKACFAYADLYPQVKADFASFIAAQELAAGEGEGQGTREGKGKGKDIPVNDYARWLTERLEKESPEVKQAVEDYRHKAKQGYAMELANPGNESDLDRALRYDEAIKRLPELIQLEAKAVNEASGFISFRILGGPTPGQDGAFTIVAWSDGRLPDGRSFEEFVPDYQGSVFVLFAQYLDLHYSLEDRAKISLRRVNNEKDAQELIASMSAANQQGDSPRQITASTETSDTGSVAKQKTPKPKRKRKAKAPAYANELVKIPATKFNTPSTTTTPGPRTPHGDGVDKAIQRSISNATTTSSSTSTSATTSATMSASAFTSDTAPRASRSASLVSSITGSTTPSTVSETTSSSVPIPGLPLLAGMTTPTAPSQRMRPKPRPIKKSRRVVDDTDEEDDDSFAGVSYAVPRIPRRPAADGLLEGGQPDSSPSRPPPATAPAVLVSRARLPPVTFDTPQSNDDDEMWAHFAPTPDPALISPNRDSHTMQKDSTPRAESDRTPCPSRAAAANASMSSIPEYPPRQMAYLALVAASRPKTIESCSDAPNWLKTAIAHLRLPTSWRRTTCYETLIPAFEAYEIAEGFAGGERDMRNYPTYKLRPRAVGWWQNNKRGVDRIPVIDEMPDFLVNFVGWYKFLNPKWRGESMPFARTEGKIYWGSLPCNAKNGFYLLIMTLKWGFFNAKTDEQFATLEEIAGDMEWSLKAMTAVLLDPHLQSRMNDPALDSLPLDDDAADNEQDDNDSEEVDAPPKKKAKRAAAPRRSSRTKVAASASTSVNKAKKGAKTRSR</sequence>
<dbReference type="RefSeq" id="XP_007387648.1">
    <property type="nucleotide sequence ID" value="XM_007387586.1"/>
</dbReference>
<dbReference type="Proteomes" id="UP000054196">
    <property type="component" value="Unassembled WGS sequence"/>
</dbReference>
<feature type="compositionally biased region" description="Polar residues" evidence="1">
    <location>
        <begin position="370"/>
        <end position="394"/>
    </location>
</feature>
<protein>
    <submittedName>
        <fullName evidence="2">Uncharacterized protein</fullName>
    </submittedName>
</protein>
<proteinExistence type="predicted"/>
<feature type="region of interest" description="Disordered" evidence="1">
    <location>
        <begin position="875"/>
        <end position="942"/>
    </location>
</feature>